<dbReference type="InterPro" id="IPR003660">
    <property type="entry name" value="HAMP_dom"/>
</dbReference>
<dbReference type="PROSITE" id="PS50885">
    <property type="entry name" value="HAMP"/>
    <property type="match status" value="1"/>
</dbReference>
<evidence type="ECO:0000256" key="6">
    <source>
        <dbReference type="ARBA" id="ARBA00022692"/>
    </source>
</evidence>
<name>A0A6J4T1G3_9SPHN</name>
<keyword evidence="5 14" id="KW-0808">Transferase</keyword>
<keyword evidence="7 14" id="KW-0418">Kinase</keyword>
<gene>
    <name evidence="14" type="ORF">AVDCRST_MAG31-872</name>
</gene>
<dbReference type="PANTHER" id="PTHR45436">
    <property type="entry name" value="SENSOR HISTIDINE KINASE YKOH"/>
    <property type="match status" value="1"/>
</dbReference>
<dbReference type="InterPro" id="IPR025908">
    <property type="entry name" value="Sensor_TM1"/>
</dbReference>
<evidence type="ECO:0000256" key="7">
    <source>
        <dbReference type="ARBA" id="ARBA00022777"/>
    </source>
</evidence>
<dbReference type="InterPro" id="IPR050428">
    <property type="entry name" value="TCS_sensor_his_kinase"/>
</dbReference>
<organism evidence="14">
    <name type="scientific">uncultured Sphingomonas sp</name>
    <dbReference type="NCBI Taxonomy" id="158754"/>
    <lineage>
        <taxon>Bacteria</taxon>
        <taxon>Pseudomonadati</taxon>
        <taxon>Pseudomonadota</taxon>
        <taxon>Alphaproteobacteria</taxon>
        <taxon>Sphingomonadales</taxon>
        <taxon>Sphingomonadaceae</taxon>
        <taxon>Sphingomonas</taxon>
        <taxon>environmental samples</taxon>
    </lineage>
</organism>
<feature type="domain" description="HAMP" evidence="13">
    <location>
        <begin position="245"/>
        <end position="300"/>
    </location>
</feature>
<dbReference type="SUPFAM" id="SSF158472">
    <property type="entry name" value="HAMP domain-like"/>
    <property type="match status" value="1"/>
</dbReference>
<dbReference type="GO" id="GO:0000155">
    <property type="term" value="F:phosphorelay sensor kinase activity"/>
    <property type="evidence" value="ECO:0007669"/>
    <property type="project" value="InterPro"/>
</dbReference>
<dbReference type="Gene3D" id="3.30.565.10">
    <property type="entry name" value="Histidine kinase-like ATPase, C-terminal domain"/>
    <property type="match status" value="1"/>
</dbReference>
<reference evidence="14" key="1">
    <citation type="submission" date="2020-02" db="EMBL/GenBank/DDBJ databases">
        <authorList>
            <person name="Meier V. D."/>
        </authorList>
    </citation>
    <scope>NUCLEOTIDE SEQUENCE</scope>
    <source>
        <strain evidence="14">AVDCRST_MAG31</strain>
    </source>
</reference>
<sequence>MASATASARIDPGDKVERDLALSWSRRWSLRRRILAVNVITLVVVALAVLFLDSFRNHLGDERQRQVQREARLTAAALGSLPPPNWRDYFGRIGAASDSRFRLYDASGRRLLDSWQATGPTYRLRDPSEQPWTKVIARTLDRGFNAVVGESTPPDYREPRVDRLQAWPEAVEAARNRVAVTAVRNAPDLTPVISTAVPATGGSVVLATYNDRNFTRTVRAERRKLGLGLLVATVLSVLLSLFLARTIARPLRRLALAAHRVRQGRAREVKVPRLPSRRDEVGLLARSVSDMSQALRQRIDNIEAFAADVTHELKNPLASLRSAVDGLERIEDPALRSQLLEVVRQDVRRLDRLIGDIGEAARTDAELARARFEPVDLGALVGQLASAWEQQRVKGDVRLAFARPRAGSTVVPGEPGRLARAIDNLVDNAISFSPAGGLVEIAVARVGDKVRIRIDDEGPGVPAEAREAIFNRFHSVRPESDQFGRHSGLGLAIARAIVQGHDGEIDVADRDDAPSGARFTICLPAAGEAGA</sequence>
<proteinExistence type="predicted"/>
<feature type="transmembrane region" description="Helical" evidence="11">
    <location>
        <begin position="34"/>
        <end position="55"/>
    </location>
</feature>
<evidence type="ECO:0000256" key="4">
    <source>
        <dbReference type="ARBA" id="ARBA00022553"/>
    </source>
</evidence>
<dbReference type="Gene3D" id="6.10.340.10">
    <property type="match status" value="1"/>
</dbReference>
<keyword evidence="6 11" id="KW-0812">Transmembrane</keyword>
<evidence type="ECO:0000256" key="3">
    <source>
        <dbReference type="ARBA" id="ARBA00012438"/>
    </source>
</evidence>
<dbReference type="Pfam" id="PF13755">
    <property type="entry name" value="Sensor_TM1"/>
    <property type="match status" value="1"/>
</dbReference>
<dbReference type="CDD" id="cd06225">
    <property type="entry name" value="HAMP"/>
    <property type="match status" value="1"/>
</dbReference>
<keyword evidence="4" id="KW-0597">Phosphoprotein</keyword>
<dbReference type="Pfam" id="PF00512">
    <property type="entry name" value="HisKA"/>
    <property type="match status" value="1"/>
</dbReference>
<keyword evidence="8 11" id="KW-1133">Transmembrane helix</keyword>
<feature type="transmembrane region" description="Helical" evidence="11">
    <location>
        <begin position="225"/>
        <end position="244"/>
    </location>
</feature>
<evidence type="ECO:0000256" key="2">
    <source>
        <dbReference type="ARBA" id="ARBA00004370"/>
    </source>
</evidence>
<feature type="domain" description="Histidine kinase" evidence="12">
    <location>
        <begin position="308"/>
        <end position="527"/>
    </location>
</feature>
<evidence type="ECO:0000259" key="13">
    <source>
        <dbReference type="PROSITE" id="PS50885"/>
    </source>
</evidence>
<evidence type="ECO:0000256" key="5">
    <source>
        <dbReference type="ARBA" id="ARBA00022679"/>
    </source>
</evidence>
<dbReference type="Pfam" id="PF00672">
    <property type="entry name" value="HAMP"/>
    <property type="match status" value="1"/>
</dbReference>
<dbReference type="SUPFAM" id="SSF55874">
    <property type="entry name" value="ATPase domain of HSP90 chaperone/DNA topoisomerase II/histidine kinase"/>
    <property type="match status" value="1"/>
</dbReference>
<dbReference type="EMBL" id="CADCWA010000058">
    <property type="protein sequence ID" value="CAA9510664.1"/>
    <property type="molecule type" value="Genomic_DNA"/>
</dbReference>
<dbReference type="SMART" id="SM00387">
    <property type="entry name" value="HATPase_c"/>
    <property type="match status" value="1"/>
</dbReference>
<evidence type="ECO:0000259" key="12">
    <source>
        <dbReference type="PROSITE" id="PS50109"/>
    </source>
</evidence>
<accession>A0A6J4T1G3</accession>
<dbReference type="SUPFAM" id="SSF47384">
    <property type="entry name" value="Homodimeric domain of signal transducing histidine kinase"/>
    <property type="match status" value="1"/>
</dbReference>
<dbReference type="GO" id="GO:0016020">
    <property type="term" value="C:membrane"/>
    <property type="evidence" value="ECO:0007669"/>
    <property type="project" value="UniProtKB-SubCell"/>
</dbReference>
<dbReference type="InterPro" id="IPR005467">
    <property type="entry name" value="His_kinase_dom"/>
</dbReference>
<dbReference type="Gene3D" id="1.10.287.130">
    <property type="match status" value="1"/>
</dbReference>
<evidence type="ECO:0000256" key="11">
    <source>
        <dbReference type="SAM" id="Phobius"/>
    </source>
</evidence>
<keyword evidence="9" id="KW-0902">Two-component regulatory system</keyword>
<dbReference type="InterPro" id="IPR036890">
    <property type="entry name" value="HATPase_C_sf"/>
</dbReference>
<dbReference type="InterPro" id="IPR004358">
    <property type="entry name" value="Sig_transdc_His_kin-like_C"/>
</dbReference>
<evidence type="ECO:0000256" key="9">
    <source>
        <dbReference type="ARBA" id="ARBA00023012"/>
    </source>
</evidence>
<dbReference type="SMART" id="SM00388">
    <property type="entry name" value="HisKA"/>
    <property type="match status" value="1"/>
</dbReference>
<dbReference type="InterPro" id="IPR003661">
    <property type="entry name" value="HisK_dim/P_dom"/>
</dbReference>
<keyword evidence="10 11" id="KW-0472">Membrane</keyword>
<dbReference type="PANTHER" id="PTHR45436:SF5">
    <property type="entry name" value="SENSOR HISTIDINE KINASE TRCS"/>
    <property type="match status" value="1"/>
</dbReference>
<dbReference type="CDD" id="cd00082">
    <property type="entry name" value="HisKA"/>
    <property type="match status" value="1"/>
</dbReference>
<dbReference type="InterPro" id="IPR003594">
    <property type="entry name" value="HATPase_dom"/>
</dbReference>
<dbReference type="CDD" id="cd00075">
    <property type="entry name" value="HATPase"/>
    <property type="match status" value="1"/>
</dbReference>
<evidence type="ECO:0000313" key="14">
    <source>
        <dbReference type="EMBL" id="CAA9510664.1"/>
    </source>
</evidence>
<dbReference type="EC" id="2.7.13.3" evidence="3"/>
<dbReference type="PROSITE" id="PS50109">
    <property type="entry name" value="HIS_KIN"/>
    <property type="match status" value="1"/>
</dbReference>
<evidence type="ECO:0000256" key="10">
    <source>
        <dbReference type="ARBA" id="ARBA00023136"/>
    </source>
</evidence>
<dbReference type="PRINTS" id="PR00344">
    <property type="entry name" value="BCTRLSENSOR"/>
</dbReference>
<comment type="catalytic activity">
    <reaction evidence="1">
        <text>ATP + protein L-histidine = ADP + protein N-phospho-L-histidine.</text>
        <dbReference type="EC" id="2.7.13.3"/>
    </reaction>
</comment>
<dbReference type="Pfam" id="PF02518">
    <property type="entry name" value="HATPase_c"/>
    <property type="match status" value="1"/>
</dbReference>
<protein>
    <recommendedName>
        <fullName evidence="3">histidine kinase</fullName>
        <ecNumber evidence="3">2.7.13.3</ecNumber>
    </recommendedName>
</protein>
<evidence type="ECO:0000256" key="8">
    <source>
        <dbReference type="ARBA" id="ARBA00022989"/>
    </source>
</evidence>
<dbReference type="AlphaFoldDB" id="A0A6J4T1G3"/>
<dbReference type="RefSeq" id="WP_294168647.1">
    <property type="nucleotide sequence ID" value="NZ_CADCWA010000058.1"/>
</dbReference>
<dbReference type="InterPro" id="IPR036097">
    <property type="entry name" value="HisK_dim/P_sf"/>
</dbReference>
<evidence type="ECO:0000256" key="1">
    <source>
        <dbReference type="ARBA" id="ARBA00000085"/>
    </source>
</evidence>
<comment type="subcellular location">
    <subcellularLocation>
        <location evidence="2">Membrane</location>
    </subcellularLocation>
</comment>
<dbReference type="SMART" id="SM00304">
    <property type="entry name" value="HAMP"/>
    <property type="match status" value="1"/>
</dbReference>